<evidence type="ECO:0000256" key="1">
    <source>
        <dbReference type="SAM" id="MobiDB-lite"/>
    </source>
</evidence>
<accession>A0AAV2AW82</accession>
<dbReference type="EMBL" id="CAXIEN010000224">
    <property type="protein sequence ID" value="CAL1287979.1"/>
    <property type="molecule type" value="Genomic_DNA"/>
</dbReference>
<dbReference type="Proteomes" id="UP001497382">
    <property type="component" value="Unassembled WGS sequence"/>
</dbReference>
<proteinExistence type="predicted"/>
<protein>
    <submittedName>
        <fullName evidence="2">Uncharacterized protein</fullName>
    </submittedName>
</protein>
<feature type="compositionally biased region" description="Polar residues" evidence="1">
    <location>
        <begin position="45"/>
        <end position="59"/>
    </location>
</feature>
<reference evidence="2 3" key="1">
    <citation type="submission" date="2024-04" db="EMBL/GenBank/DDBJ databases">
        <authorList>
            <person name="Rising A."/>
            <person name="Reimegard J."/>
            <person name="Sonavane S."/>
            <person name="Akerstrom W."/>
            <person name="Nylinder S."/>
            <person name="Hedman E."/>
            <person name="Kallberg Y."/>
        </authorList>
    </citation>
    <scope>NUCLEOTIDE SEQUENCE [LARGE SCALE GENOMIC DNA]</scope>
</reference>
<comment type="caution">
    <text evidence="2">The sequence shown here is derived from an EMBL/GenBank/DDBJ whole genome shotgun (WGS) entry which is preliminary data.</text>
</comment>
<keyword evidence="3" id="KW-1185">Reference proteome</keyword>
<dbReference type="AlphaFoldDB" id="A0AAV2AW82"/>
<name>A0AAV2AW82_9ARAC</name>
<evidence type="ECO:0000313" key="2">
    <source>
        <dbReference type="EMBL" id="CAL1287979.1"/>
    </source>
</evidence>
<evidence type="ECO:0000313" key="3">
    <source>
        <dbReference type="Proteomes" id="UP001497382"/>
    </source>
</evidence>
<feature type="compositionally biased region" description="Polar residues" evidence="1">
    <location>
        <begin position="75"/>
        <end position="90"/>
    </location>
</feature>
<organism evidence="2 3">
    <name type="scientific">Larinioides sclopetarius</name>
    <dbReference type="NCBI Taxonomy" id="280406"/>
    <lineage>
        <taxon>Eukaryota</taxon>
        <taxon>Metazoa</taxon>
        <taxon>Ecdysozoa</taxon>
        <taxon>Arthropoda</taxon>
        <taxon>Chelicerata</taxon>
        <taxon>Arachnida</taxon>
        <taxon>Araneae</taxon>
        <taxon>Araneomorphae</taxon>
        <taxon>Entelegynae</taxon>
        <taxon>Araneoidea</taxon>
        <taxon>Araneidae</taxon>
        <taxon>Larinioides</taxon>
    </lineage>
</organism>
<feature type="non-terminal residue" evidence="2">
    <location>
        <position position="117"/>
    </location>
</feature>
<gene>
    <name evidence="2" type="ORF">LARSCL_LOCUS15109</name>
</gene>
<feature type="region of interest" description="Disordered" evidence="1">
    <location>
        <begin position="45"/>
        <end position="117"/>
    </location>
</feature>
<sequence>MQNPRGPYLILSDRLLLSLRRGSGGDPDNDRRFSMRRTIYLTVTLPSPSLAHTPSGLTRENTRMKKVAPPPPPLSNGSVQQGRRTSSSGDSKPPLPTTTPGEDCTFDELLEGRMDLE</sequence>